<dbReference type="Proteomes" id="UP000076770">
    <property type="component" value="Chromosome i"/>
</dbReference>
<evidence type="ECO:0000313" key="9">
    <source>
        <dbReference type="EMBL" id="SAI83629.1"/>
    </source>
</evidence>
<sequence>MGKLIMSIDQRLQLIMRNTAEVITIDELRKKLESDEKLKGYIGFEPSGLFHIGWLIWTQKVKDLVEAGINMTLLRATWHAWINDKLGGDMNLIKMAADYAVEVIKNYGVDVGKLNIVDADDIVKEKDYWALVIKVAKNASLARIKRALTIMGRRAEEAEIDASKLIYPAMQVSDIFYLDLDIALGGTDQRKAHMLARDVAEKMGKKKIVSIHTPLLVGLQGGQRMNITEGMEEDDIQAEIKMSKSKPESAIFVNDSREDVERKIMGAYCPKGVAENNPILQILKYIIFPRYNFVKIERDIKYGGDVEFKDYEELERTYIEGKIHPMDLKKTTARKLNEILEPIRKSLEKKPEFEEMIQKISKSVTR</sequence>
<dbReference type="Gene3D" id="3.40.50.620">
    <property type="entry name" value="HUPs"/>
    <property type="match status" value="1"/>
</dbReference>
<keyword evidence="2 8" id="KW-0436">Ligase</keyword>
<keyword evidence="6 8" id="KW-0030">Aminoacyl-tRNA synthetase</keyword>
<dbReference type="AlphaFoldDB" id="A0A157SXE8"/>
<feature type="binding site" evidence="8">
    <location>
        <position position="41"/>
    </location>
    <ligand>
        <name>L-tyrosine</name>
        <dbReference type="ChEBI" id="CHEBI:58315"/>
    </ligand>
</feature>
<comment type="function">
    <text evidence="8">Catalyzes the attachment of tyrosine to tRNA(Tyr) in a two-step reaction: tyrosine is first activated by ATP to form Tyr-AMP and then transferred to the acceptor end of tRNA(Tyr).</text>
</comment>
<dbReference type="Gene3D" id="1.10.240.10">
    <property type="entry name" value="Tyrosyl-Transfer RNA Synthetase"/>
    <property type="match status" value="1"/>
</dbReference>
<comment type="subcellular location">
    <subcellularLocation>
        <location evidence="8">Cytoplasm</location>
    </subcellularLocation>
</comment>
<reference evidence="10" key="1">
    <citation type="submission" date="2016-04" db="EMBL/GenBank/DDBJ databases">
        <authorList>
            <person name="Shah S.A."/>
            <person name="Garrett R.A."/>
        </authorList>
    </citation>
    <scope>NUCLEOTIDE SEQUENCE [LARGE SCALE GENOMIC DNA]</scope>
    <source>
        <strain evidence="10">ATCC 35091 / DSM 1616 / JCM 8930 / NBRC 15331 / P1</strain>
    </source>
</reference>
<dbReference type="SUPFAM" id="SSF52374">
    <property type="entry name" value="Nucleotidylyl transferase"/>
    <property type="match status" value="1"/>
</dbReference>
<dbReference type="GO" id="GO:0004831">
    <property type="term" value="F:tyrosine-tRNA ligase activity"/>
    <property type="evidence" value="ECO:0007669"/>
    <property type="project" value="UniProtKB-UniRule"/>
</dbReference>
<feature type="binding site" evidence="8">
    <location>
        <position position="171"/>
    </location>
    <ligand>
        <name>L-tyrosine</name>
        <dbReference type="ChEBI" id="CHEBI:58315"/>
    </ligand>
</feature>
<protein>
    <recommendedName>
        <fullName evidence="8">Tyrosine--tRNA ligase</fullName>
        <ecNumber evidence="8">6.1.1.1</ecNumber>
    </recommendedName>
    <alternativeName>
        <fullName evidence="8">Tyrosyl-tRNA synthetase</fullName>
        <shortName evidence="8">TyrRS</shortName>
    </alternativeName>
</protein>
<evidence type="ECO:0000313" key="10">
    <source>
        <dbReference type="Proteomes" id="UP000076770"/>
    </source>
</evidence>
<evidence type="ECO:0000256" key="2">
    <source>
        <dbReference type="ARBA" id="ARBA00022598"/>
    </source>
</evidence>
<dbReference type="PATRIC" id="fig|2287.9.peg.77"/>
<feature type="short sequence motif" description="'KMSKS' region" evidence="8">
    <location>
        <begin position="241"/>
        <end position="245"/>
    </location>
</feature>
<keyword evidence="4 8" id="KW-0067">ATP-binding</keyword>
<dbReference type="InterPro" id="IPR002307">
    <property type="entry name" value="Tyr-tRNA-ligase"/>
</dbReference>
<feature type="binding site" evidence="8">
    <location>
        <position position="244"/>
    </location>
    <ligand>
        <name>ATP</name>
        <dbReference type="ChEBI" id="CHEBI:30616"/>
    </ligand>
</feature>
<gene>
    <name evidence="8" type="primary">tyrS</name>
    <name evidence="9" type="ORF">SSOP1_0075</name>
</gene>
<proteinExistence type="inferred from homology"/>
<dbReference type="NCBIfam" id="NF006330">
    <property type="entry name" value="PRK08560.1"/>
    <property type="match status" value="1"/>
</dbReference>
<dbReference type="PANTHER" id="PTHR46264">
    <property type="entry name" value="TYROSINE-TRNA LIGASE"/>
    <property type="match status" value="1"/>
</dbReference>
<organism evidence="9 10">
    <name type="scientific">Saccharolobus solfataricus</name>
    <name type="common">Sulfolobus solfataricus</name>
    <dbReference type="NCBI Taxonomy" id="2287"/>
    <lineage>
        <taxon>Archaea</taxon>
        <taxon>Thermoproteota</taxon>
        <taxon>Thermoprotei</taxon>
        <taxon>Sulfolobales</taxon>
        <taxon>Sulfolobaceae</taxon>
        <taxon>Saccharolobus</taxon>
    </lineage>
</organism>
<comment type="subunit">
    <text evidence="8">Homodimer.</text>
</comment>
<dbReference type="InterPro" id="IPR002305">
    <property type="entry name" value="aa-tRNA-synth_Ic"/>
</dbReference>
<dbReference type="CDD" id="cd00805">
    <property type="entry name" value="TyrRS_core"/>
    <property type="match status" value="1"/>
</dbReference>
<dbReference type="InterPro" id="IPR023678">
    <property type="entry name" value="Tyr-tRNA-ligase_4"/>
</dbReference>
<keyword evidence="3 8" id="KW-0547">Nucleotide-binding</keyword>
<dbReference type="PIRSF" id="PIRSF006588">
    <property type="entry name" value="TyrRS_arch_euk"/>
    <property type="match status" value="1"/>
</dbReference>
<comment type="similarity">
    <text evidence="8">Belongs to the class-I aminoacyl-tRNA synthetase family. TyrS type 4 subfamily.</text>
</comment>
<evidence type="ECO:0000256" key="6">
    <source>
        <dbReference type="ARBA" id="ARBA00023146"/>
    </source>
</evidence>
<dbReference type="HAMAP" id="MF_02009">
    <property type="entry name" value="Tyr_tRNA_synth_type4"/>
    <property type="match status" value="1"/>
</dbReference>
<evidence type="ECO:0000256" key="3">
    <source>
        <dbReference type="ARBA" id="ARBA00022741"/>
    </source>
</evidence>
<dbReference type="PRINTS" id="PR01040">
    <property type="entry name" value="TRNASYNTHTYR"/>
</dbReference>
<keyword evidence="1 8" id="KW-0963">Cytoplasm</keyword>
<feature type="binding site" evidence="8">
    <location>
        <position position="167"/>
    </location>
    <ligand>
        <name>L-tyrosine</name>
        <dbReference type="ChEBI" id="CHEBI:58315"/>
    </ligand>
</feature>
<evidence type="ECO:0000256" key="1">
    <source>
        <dbReference type="ARBA" id="ARBA00022490"/>
    </source>
</evidence>
<comment type="catalytic activity">
    <reaction evidence="7 8">
        <text>tRNA(Tyr) + L-tyrosine + ATP = L-tyrosyl-tRNA(Tyr) + AMP + diphosphate + H(+)</text>
        <dbReference type="Rhea" id="RHEA:10220"/>
        <dbReference type="Rhea" id="RHEA-COMP:9706"/>
        <dbReference type="Rhea" id="RHEA-COMP:9707"/>
        <dbReference type="ChEBI" id="CHEBI:15378"/>
        <dbReference type="ChEBI" id="CHEBI:30616"/>
        <dbReference type="ChEBI" id="CHEBI:33019"/>
        <dbReference type="ChEBI" id="CHEBI:58315"/>
        <dbReference type="ChEBI" id="CHEBI:78442"/>
        <dbReference type="ChEBI" id="CHEBI:78536"/>
        <dbReference type="ChEBI" id="CHEBI:456215"/>
        <dbReference type="EC" id="6.1.1.1"/>
    </reaction>
</comment>
<evidence type="ECO:0000256" key="4">
    <source>
        <dbReference type="ARBA" id="ARBA00022840"/>
    </source>
</evidence>
<keyword evidence="5 8" id="KW-0648">Protein biosynthesis</keyword>
<dbReference type="GO" id="GO:0006437">
    <property type="term" value="P:tyrosyl-tRNA aminoacylation"/>
    <property type="evidence" value="ECO:0007669"/>
    <property type="project" value="UniProtKB-UniRule"/>
</dbReference>
<dbReference type="InterPro" id="IPR050489">
    <property type="entry name" value="Tyr-tRNA_synthase"/>
</dbReference>
<dbReference type="InterPro" id="IPR014729">
    <property type="entry name" value="Rossmann-like_a/b/a_fold"/>
</dbReference>
<name>A0A157SXE8_SACSO</name>
<dbReference type="NCBIfam" id="TIGR00234">
    <property type="entry name" value="tyrS"/>
    <property type="match status" value="1"/>
</dbReference>
<dbReference type="InterPro" id="IPR023617">
    <property type="entry name" value="Tyr-tRNA-ligase_arc/euk-type"/>
</dbReference>
<dbReference type="EMBL" id="LT549890">
    <property type="protein sequence ID" value="SAI83629.1"/>
    <property type="molecule type" value="Genomic_DNA"/>
</dbReference>
<evidence type="ECO:0000256" key="5">
    <source>
        <dbReference type="ARBA" id="ARBA00022917"/>
    </source>
</evidence>
<feature type="binding site" evidence="8">
    <location>
        <position position="174"/>
    </location>
    <ligand>
        <name>L-tyrosine</name>
        <dbReference type="ChEBI" id="CHEBI:58315"/>
    </ligand>
</feature>
<dbReference type="EC" id="6.1.1.1" evidence="8"/>
<dbReference type="GO" id="GO:0005737">
    <property type="term" value="C:cytoplasm"/>
    <property type="evidence" value="ECO:0007669"/>
    <property type="project" value="UniProtKB-SubCell"/>
</dbReference>
<dbReference type="PANTHER" id="PTHR46264:SF4">
    <property type="entry name" value="TYROSINE--TRNA LIGASE, CYTOPLASMIC"/>
    <property type="match status" value="1"/>
</dbReference>
<feature type="binding site" evidence="8">
    <location>
        <position position="189"/>
    </location>
    <ligand>
        <name>L-tyrosine</name>
        <dbReference type="ChEBI" id="CHEBI:58315"/>
    </ligand>
</feature>
<accession>A0A157SXE8</accession>
<dbReference type="GO" id="GO:0005524">
    <property type="term" value="F:ATP binding"/>
    <property type="evidence" value="ECO:0007669"/>
    <property type="project" value="UniProtKB-UniRule"/>
</dbReference>
<dbReference type="Pfam" id="PF00579">
    <property type="entry name" value="tRNA-synt_1b"/>
    <property type="match status" value="1"/>
</dbReference>
<evidence type="ECO:0000256" key="8">
    <source>
        <dbReference type="HAMAP-Rule" id="MF_02009"/>
    </source>
</evidence>
<evidence type="ECO:0000256" key="7">
    <source>
        <dbReference type="ARBA" id="ARBA00048248"/>
    </source>
</evidence>